<dbReference type="EMBL" id="JADGJH010000539">
    <property type="protein sequence ID" value="KAJ3126838.1"/>
    <property type="molecule type" value="Genomic_DNA"/>
</dbReference>
<proteinExistence type="predicted"/>
<protein>
    <submittedName>
        <fullName evidence="1">Uncharacterized protein</fullName>
    </submittedName>
</protein>
<name>A0AAD5T2P9_9FUNG</name>
<dbReference type="Proteomes" id="UP001211907">
    <property type="component" value="Unassembled WGS sequence"/>
</dbReference>
<accession>A0AAD5T2P9</accession>
<evidence type="ECO:0000313" key="1">
    <source>
        <dbReference type="EMBL" id="KAJ3126838.1"/>
    </source>
</evidence>
<comment type="caution">
    <text evidence="1">The sequence shown here is derived from an EMBL/GenBank/DDBJ whole genome shotgun (WGS) entry which is preliminary data.</text>
</comment>
<feature type="non-terminal residue" evidence="1">
    <location>
        <position position="1"/>
    </location>
</feature>
<organism evidence="1 2">
    <name type="scientific">Physocladia obscura</name>
    <dbReference type="NCBI Taxonomy" id="109957"/>
    <lineage>
        <taxon>Eukaryota</taxon>
        <taxon>Fungi</taxon>
        <taxon>Fungi incertae sedis</taxon>
        <taxon>Chytridiomycota</taxon>
        <taxon>Chytridiomycota incertae sedis</taxon>
        <taxon>Chytridiomycetes</taxon>
        <taxon>Chytridiales</taxon>
        <taxon>Chytriomycetaceae</taxon>
        <taxon>Physocladia</taxon>
    </lineage>
</organism>
<sequence>ILHDKCKTITELKDVIINLVKATSNLHNEVINLYKDMFPLQDAIIRLKMDINNQQQDQEGALKTQEITLKEQKIKIYDQKIETLRVLIESKYAARNIVEDSYLQATGSLKSKEKSSPFYGWIFDVSFIFMPYYDKNLHHFISLKKNTTNFIKELLVSVIDKSLATLQCVECAHMKICPSTIVLSKDDGSDARLINFDFCQPVGISNQMNTKFLHFVPELTVHANSDV</sequence>
<gene>
    <name evidence="1" type="ORF">HK100_010052</name>
</gene>
<keyword evidence="2" id="KW-1185">Reference proteome</keyword>
<dbReference type="InterPro" id="IPR011009">
    <property type="entry name" value="Kinase-like_dom_sf"/>
</dbReference>
<dbReference type="SUPFAM" id="SSF56112">
    <property type="entry name" value="Protein kinase-like (PK-like)"/>
    <property type="match status" value="1"/>
</dbReference>
<dbReference type="AlphaFoldDB" id="A0AAD5T2P9"/>
<evidence type="ECO:0000313" key="2">
    <source>
        <dbReference type="Proteomes" id="UP001211907"/>
    </source>
</evidence>
<reference evidence="1" key="1">
    <citation type="submission" date="2020-05" db="EMBL/GenBank/DDBJ databases">
        <title>Phylogenomic resolution of chytrid fungi.</title>
        <authorList>
            <person name="Stajich J.E."/>
            <person name="Amses K."/>
            <person name="Simmons R."/>
            <person name="Seto K."/>
            <person name="Myers J."/>
            <person name="Bonds A."/>
            <person name="Quandt C.A."/>
            <person name="Barry K."/>
            <person name="Liu P."/>
            <person name="Grigoriev I."/>
            <person name="Longcore J.E."/>
            <person name="James T.Y."/>
        </authorList>
    </citation>
    <scope>NUCLEOTIDE SEQUENCE</scope>
    <source>
        <strain evidence="1">JEL0513</strain>
    </source>
</reference>